<keyword evidence="4" id="KW-0597">Phosphoprotein</keyword>
<keyword evidence="7" id="KW-0418">Kinase</keyword>
<evidence type="ECO:0000256" key="1">
    <source>
        <dbReference type="ARBA" id="ARBA00000085"/>
    </source>
</evidence>
<accession>A0ABS9K5V9</accession>
<organism evidence="13 14">
    <name type="scientific">Dechloromonas hankyongensis</name>
    <dbReference type="NCBI Taxonomy" id="2908002"/>
    <lineage>
        <taxon>Bacteria</taxon>
        <taxon>Pseudomonadati</taxon>
        <taxon>Pseudomonadota</taxon>
        <taxon>Betaproteobacteria</taxon>
        <taxon>Rhodocyclales</taxon>
        <taxon>Azonexaceae</taxon>
        <taxon>Dechloromonas</taxon>
    </lineage>
</organism>
<evidence type="ECO:0000256" key="2">
    <source>
        <dbReference type="ARBA" id="ARBA00004370"/>
    </source>
</evidence>
<dbReference type="Gene3D" id="3.30.565.10">
    <property type="entry name" value="Histidine kinase-like ATPase, C-terminal domain"/>
    <property type="match status" value="1"/>
</dbReference>
<evidence type="ECO:0000256" key="6">
    <source>
        <dbReference type="ARBA" id="ARBA00022741"/>
    </source>
</evidence>
<dbReference type="Proteomes" id="UP001165384">
    <property type="component" value="Unassembled WGS sequence"/>
</dbReference>
<evidence type="ECO:0000256" key="5">
    <source>
        <dbReference type="ARBA" id="ARBA00022679"/>
    </source>
</evidence>
<dbReference type="Gene3D" id="6.10.340.10">
    <property type="match status" value="1"/>
</dbReference>
<protein>
    <recommendedName>
        <fullName evidence="3">histidine kinase</fullName>
        <ecNumber evidence="3">2.7.13.3</ecNumber>
    </recommendedName>
</protein>
<dbReference type="InterPro" id="IPR004358">
    <property type="entry name" value="Sig_transdc_His_kin-like_C"/>
</dbReference>
<keyword evidence="5" id="KW-0808">Transferase</keyword>
<dbReference type="EMBL" id="JAKLTN010000003">
    <property type="protein sequence ID" value="MCG2578565.1"/>
    <property type="molecule type" value="Genomic_DNA"/>
</dbReference>
<proteinExistence type="predicted"/>
<evidence type="ECO:0000256" key="4">
    <source>
        <dbReference type="ARBA" id="ARBA00022553"/>
    </source>
</evidence>
<keyword evidence="14" id="KW-1185">Reference proteome</keyword>
<evidence type="ECO:0000256" key="7">
    <source>
        <dbReference type="ARBA" id="ARBA00022777"/>
    </source>
</evidence>
<gene>
    <name evidence="13" type="ORF">LZ012_16330</name>
</gene>
<dbReference type="GO" id="GO:0005524">
    <property type="term" value="F:ATP binding"/>
    <property type="evidence" value="ECO:0007669"/>
    <property type="project" value="UniProtKB-KW"/>
</dbReference>
<dbReference type="InterPro" id="IPR036097">
    <property type="entry name" value="HisK_dim/P_sf"/>
</dbReference>
<dbReference type="CDD" id="cd06225">
    <property type="entry name" value="HAMP"/>
    <property type="match status" value="1"/>
</dbReference>
<comment type="catalytic activity">
    <reaction evidence="1">
        <text>ATP + protein L-histidine = ADP + protein N-phospho-L-histidine.</text>
        <dbReference type="EC" id="2.7.13.3"/>
    </reaction>
</comment>
<dbReference type="SUPFAM" id="SSF158472">
    <property type="entry name" value="HAMP domain-like"/>
    <property type="match status" value="1"/>
</dbReference>
<dbReference type="InterPro" id="IPR005467">
    <property type="entry name" value="His_kinase_dom"/>
</dbReference>
<evidence type="ECO:0000256" key="8">
    <source>
        <dbReference type="ARBA" id="ARBA00022840"/>
    </source>
</evidence>
<dbReference type="SMART" id="SM00387">
    <property type="entry name" value="HATPase_c"/>
    <property type="match status" value="1"/>
</dbReference>
<keyword evidence="10" id="KW-1133">Transmembrane helix</keyword>
<dbReference type="InterPro" id="IPR003660">
    <property type="entry name" value="HAMP_dom"/>
</dbReference>
<feature type="domain" description="HAMP" evidence="12">
    <location>
        <begin position="184"/>
        <end position="236"/>
    </location>
</feature>
<evidence type="ECO:0000256" key="9">
    <source>
        <dbReference type="ARBA" id="ARBA00023012"/>
    </source>
</evidence>
<dbReference type="SUPFAM" id="SSF55874">
    <property type="entry name" value="ATPase domain of HSP90 chaperone/DNA topoisomerase II/histidine kinase"/>
    <property type="match status" value="1"/>
</dbReference>
<feature type="domain" description="Histidine kinase" evidence="11">
    <location>
        <begin position="253"/>
        <end position="466"/>
    </location>
</feature>
<evidence type="ECO:0000313" key="14">
    <source>
        <dbReference type="Proteomes" id="UP001165384"/>
    </source>
</evidence>
<dbReference type="Pfam" id="PF02518">
    <property type="entry name" value="HATPase_c"/>
    <property type="match status" value="1"/>
</dbReference>
<dbReference type="CDD" id="cd00082">
    <property type="entry name" value="HisKA"/>
    <property type="match status" value="1"/>
</dbReference>
<dbReference type="Pfam" id="PF00672">
    <property type="entry name" value="HAMP"/>
    <property type="match status" value="1"/>
</dbReference>
<keyword evidence="9" id="KW-0902">Two-component regulatory system</keyword>
<evidence type="ECO:0000259" key="11">
    <source>
        <dbReference type="PROSITE" id="PS50109"/>
    </source>
</evidence>
<comment type="caution">
    <text evidence="13">The sequence shown here is derived from an EMBL/GenBank/DDBJ whole genome shotgun (WGS) entry which is preliminary data.</text>
</comment>
<sequence length="473" mass="51679">MKAFRSLHSKILFGYSAVGALFVVLVVSALVQFRLLKDELAKQKEVTTFYDELRNARRLEKNFLLYEKVTDLEAAIVQGSAALLAFDRVRSIPLAISADEASSVGSYINCLHDLLNGAQNESMTQALTDQAFQTGSKALRLGERLNQEAQEQVEAALQRHDAYLVHTIWASLALGLIAGLLVTRSVVRPLREIETSLSKVARGEVGRVDGKDTGDEVESLARSINNTLRELETRQASLARSSRLVALGTMLSGVAHELNNPLSNISSSCQILQEEWSELPEQQTRLLLGQIDDQVMRSQRIVSSLLDFAGSSTLHVVSRNVLELVNESLALLRNALPARISLSIDIDAQLSIDVDPPRFQQVLINVIKNAVDAIPGDGRIAIRAWREEFPEGHGITLEIEDSGSGIPGDILPRIFDPFFTTKQVGKGTGLGLFVTHEIVSLHGGIISAEAVTTGGTRLWMHIPDNPNAEGEKA</sequence>
<dbReference type="InterPro" id="IPR003594">
    <property type="entry name" value="HATPase_dom"/>
</dbReference>
<keyword evidence="8 13" id="KW-0067">ATP-binding</keyword>
<reference evidence="13" key="1">
    <citation type="submission" date="2022-01" db="EMBL/GenBank/DDBJ databases">
        <authorList>
            <person name="Jo J.-H."/>
            <person name="Im W.-T."/>
        </authorList>
    </citation>
    <scope>NUCLEOTIDE SEQUENCE</scope>
    <source>
        <strain evidence="13">XY25</strain>
    </source>
</reference>
<dbReference type="InterPro" id="IPR003661">
    <property type="entry name" value="HisK_dim/P_dom"/>
</dbReference>
<evidence type="ECO:0000256" key="10">
    <source>
        <dbReference type="SAM" id="Phobius"/>
    </source>
</evidence>
<dbReference type="SMART" id="SM00388">
    <property type="entry name" value="HisKA"/>
    <property type="match status" value="1"/>
</dbReference>
<dbReference type="PANTHER" id="PTHR43065:SF10">
    <property type="entry name" value="PEROXIDE STRESS-ACTIVATED HISTIDINE KINASE MAK3"/>
    <property type="match status" value="1"/>
</dbReference>
<keyword evidence="6" id="KW-0547">Nucleotide-binding</keyword>
<dbReference type="SMART" id="SM00304">
    <property type="entry name" value="HAMP"/>
    <property type="match status" value="1"/>
</dbReference>
<dbReference type="Gene3D" id="1.10.287.130">
    <property type="match status" value="1"/>
</dbReference>
<keyword evidence="10" id="KW-0812">Transmembrane</keyword>
<evidence type="ECO:0000256" key="3">
    <source>
        <dbReference type="ARBA" id="ARBA00012438"/>
    </source>
</evidence>
<dbReference type="RefSeq" id="WP_275711943.1">
    <property type="nucleotide sequence ID" value="NZ_JAKLTN010000003.1"/>
</dbReference>
<dbReference type="PROSITE" id="PS50109">
    <property type="entry name" value="HIS_KIN"/>
    <property type="match status" value="1"/>
</dbReference>
<dbReference type="PROSITE" id="PS50885">
    <property type="entry name" value="HAMP"/>
    <property type="match status" value="1"/>
</dbReference>
<evidence type="ECO:0000313" key="13">
    <source>
        <dbReference type="EMBL" id="MCG2578565.1"/>
    </source>
</evidence>
<name>A0ABS9K5V9_9RHOO</name>
<dbReference type="EC" id="2.7.13.3" evidence="3"/>
<dbReference type="PANTHER" id="PTHR43065">
    <property type="entry name" value="SENSOR HISTIDINE KINASE"/>
    <property type="match status" value="1"/>
</dbReference>
<keyword evidence="10" id="KW-0472">Membrane</keyword>
<comment type="subcellular location">
    <subcellularLocation>
        <location evidence="2">Membrane</location>
    </subcellularLocation>
</comment>
<feature type="transmembrane region" description="Helical" evidence="10">
    <location>
        <begin position="12"/>
        <end position="33"/>
    </location>
</feature>
<evidence type="ECO:0000259" key="12">
    <source>
        <dbReference type="PROSITE" id="PS50885"/>
    </source>
</evidence>
<dbReference type="PRINTS" id="PR00344">
    <property type="entry name" value="BCTRLSENSOR"/>
</dbReference>
<dbReference type="SUPFAM" id="SSF47384">
    <property type="entry name" value="Homodimeric domain of signal transducing histidine kinase"/>
    <property type="match status" value="1"/>
</dbReference>
<dbReference type="Pfam" id="PF00512">
    <property type="entry name" value="HisKA"/>
    <property type="match status" value="1"/>
</dbReference>
<dbReference type="InterPro" id="IPR036890">
    <property type="entry name" value="HATPase_C_sf"/>
</dbReference>